<dbReference type="InParanoid" id="A0A7M7NR79"/>
<feature type="domain" description="IPT/TIG" evidence="1">
    <location>
        <begin position="89"/>
        <end position="130"/>
    </location>
</feature>
<dbReference type="PANTHER" id="PTHR22625">
    <property type="entry name" value="PLEXIN"/>
    <property type="match status" value="1"/>
</dbReference>
<evidence type="ECO:0000259" key="1">
    <source>
        <dbReference type="Pfam" id="PF01833"/>
    </source>
</evidence>
<dbReference type="EnsemblMetazoa" id="XM_030983570">
    <property type="protein sequence ID" value="XP_030839430"/>
    <property type="gene ID" value="LOC105439870"/>
</dbReference>
<dbReference type="Gene3D" id="2.60.40.10">
    <property type="entry name" value="Immunoglobulins"/>
    <property type="match status" value="2"/>
</dbReference>
<dbReference type="RefSeq" id="XP_030839430.1">
    <property type="nucleotide sequence ID" value="XM_030983570.1"/>
</dbReference>
<dbReference type="InterPro" id="IPR013783">
    <property type="entry name" value="Ig-like_fold"/>
</dbReference>
<reference evidence="3" key="1">
    <citation type="submission" date="2015-02" db="EMBL/GenBank/DDBJ databases">
        <title>Genome sequencing for Strongylocentrotus purpuratus.</title>
        <authorList>
            <person name="Murali S."/>
            <person name="Liu Y."/>
            <person name="Vee V."/>
            <person name="English A."/>
            <person name="Wang M."/>
            <person name="Skinner E."/>
            <person name="Han Y."/>
            <person name="Muzny D.M."/>
            <person name="Worley K.C."/>
            <person name="Gibbs R.A."/>
        </authorList>
    </citation>
    <scope>NUCLEOTIDE SEQUENCE</scope>
</reference>
<dbReference type="Proteomes" id="UP000007110">
    <property type="component" value="Unassembled WGS sequence"/>
</dbReference>
<proteinExistence type="predicted"/>
<organism evidence="2 3">
    <name type="scientific">Strongylocentrotus purpuratus</name>
    <name type="common">Purple sea urchin</name>
    <dbReference type="NCBI Taxonomy" id="7668"/>
    <lineage>
        <taxon>Eukaryota</taxon>
        <taxon>Metazoa</taxon>
        <taxon>Echinodermata</taxon>
        <taxon>Eleutherozoa</taxon>
        <taxon>Echinozoa</taxon>
        <taxon>Echinoidea</taxon>
        <taxon>Euechinoidea</taxon>
        <taxon>Echinacea</taxon>
        <taxon>Camarodonta</taxon>
        <taxon>Echinidea</taxon>
        <taxon>Strongylocentrotidae</taxon>
        <taxon>Strongylocentrotus</taxon>
    </lineage>
</organism>
<name>A0A7M7NR79_STRPU</name>
<accession>A0A7M7NR79</accession>
<reference evidence="2" key="2">
    <citation type="submission" date="2021-01" db="UniProtKB">
        <authorList>
            <consortium name="EnsemblMetazoa"/>
        </authorList>
    </citation>
    <scope>IDENTIFICATION</scope>
</reference>
<keyword evidence="3" id="KW-1185">Reference proteome</keyword>
<dbReference type="Pfam" id="PF01833">
    <property type="entry name" value="TIG"/>
    <property type="match status" value="1"/>
</dbReference>
<dbReference type="InterPro" id="IPR031148">
    <property type="entry name" value="Plexin"/>
</dbReference>
<evidence type="ECO:0000313" key="2">
    <source>
        <dbReference type="EnsemblMetazoa" id="XP_030839430"/>
    </source>
</evidence>
<dbReference type="KEGG" id="spu:105439870"/>
<dbReference type="FunFam" id="2.60.40.10:FF:003128">
    <property type="entry name" value="Uncharacterized protein"/>
    <property type="match status" value="1"/>
</dbReference>
<dbReference type="InterPro" id="IPR014756">
    <property type="entry name" value="Ig_E-set"/>
</dbReference>
<protein>
    <recommendedName>
        <fullName evidence="1">IPT/TIG domain-containing protein</fullName>
    </recommendedName>
</protein>
<dbReference type="PANTHER" id="PTHR22625:SF44">
    <property type="entry name" value="PLEXIN-B"/>
    <property type="match status" value="1"/>
</dbReference>
<dbReference type="GeneID" id="105439870"/>
<sequence>MSGPINAQTRLDIKGTDLGVEFDDVLEIVIGVLVCNLTDMGSFYQAGQSVSCMTGISNELISGRIGITVRSGESTKTGESTAKFFYRDPMISGFSPTEGQVAGGTEITITGMYFNTGRNIEASFGEAPCNSL</sequence>
<dbReference type="SUPFAM" id="SSF81296">
    <property type="entry name" value="E set domains"/>
    <property type="match status" value="1"/>
</dbReference>
<evidence type="ECO:0000313" key="3">
    <source>
        <dbReference type="Proteomes" id="UP000007110"/>
    </source>
</evidence>
<dbReference type="AlphaFoldDB" id="A0A7M7NR79"/>
<dbReference type="GO" id="GO:0017154">
    <property type="term" value="F:semaphorin receptor activity"/>
    <property type="evidence" value="ECO:0007669"/>
    <property type="project" value="InterPro"/>
</dbReference>
<dbReference type="InterPro" id="IPR002909">
    <property type="entry name" value="IPT_dom"/>
</dbReference>